<sequence length="70" mass="7278">MNVSSSMNSSLVSGLSLPRANYSAQEASEPVSAPENDGDSDDFNVSQTQVSSPTTNLSGQTIGQRINVMA</sequence>
<protein>
    <submittedName>
        <fullName evidence="2">Uncharacterized protein</fullName>
    </submittedName>
</protein>
<evidence type="ECO:0000313" key="2">
    <source>
        <dbReference type="EMBL" id="SHF69880.1"/>
    </source>
</evidence>
<reference evidence="3" key="1">
    <citation type="submission" date="2016-11" db="EMBL/GenBank/DDBJ databases">
        <authorList>
            <person name="Varghese N."/>
            <person name="Submissions S."/>
        </authorList>
    </citation>
    <scope>NUCLEOTIDE SEQUENCE [LARGE SCALE GENOMIC DNA]</scope>
    <source>
        <strain evidence="3">DSM 16579</strain>
    </source>
</reference>
<dbReference type="Proteomes" id="UP000184517">
    <property type="component" value="Unassembled WGS sequence"/>
</dbReference>
<evidence type="ECO:0000313" key="3">
    <source>
        <dbReference type="Proteomes" id="UP000184517"/>
    </source>
</evidence>
<accession>A0A1M5DSF1</accession>
<feature type="region of interest" description="Disordered" evidence="1">
    <location>
        <begin position="21"/>
        <end position="70"/>
    </location>
</feature>
<evidence type="ECO:0000256" key="1">
    <source>
        <dbReference type="SAM" id="MobiDB-lite"/>
    </source>
</evidence>
<keyword evidence="3" id="KW-1185">Reference proteome</keyword>
<dbReference type="RefSeq" id="WP_139248871.1">
    <property type="nucleotide sequence ID" value="NZ_FQVF01000010.1"/>
</dbReference>
<feature type="compositionally biased region" description="Polar residues" evidence="1">
    <location>
        <begin position="43"/>
        <end position="64"/>
    </location>
</feature>
<organism evidence="2 3">
    <name type="scientific">Marinomonas polaris DSM 16579</name>
    <dbReference type="NCBI Taxonomy" id="1122206"/>
    <lineage>
        <taxon>Bacteria</taxon>
        <taxon>Pseudomonadati</taxon>
        <taxon>Pseudomonadota</taxon>
        <taxon>Gammaproteobacteria</taxon>
        <taxon>Oceanospirillales</taxon>
        <taxon>Oceanospirillaceae</taxon>
        <taxon>Marinomonas</taxon>
    </lineage>
</organism>
<dbReference type="AlphaFoldDB" id="A0A1M5DSF1"/>
<dbReference type="EMBL" id="FQVF01000010">
    <property type="protein sequence ID" value="SHF69880.1"/>
    <property type="molecule type" value="Genomic_DNA"/>
</dbReference>
<name>A0A1M5DSF1_9GAMM</name>
<gene>
    <name evidence="2" type="ORF">SAMN02745753_02491</name>
</gene>
<proteinExistence type="predicted"/>